<dbReference type="PROSITE" id="PS51767">
    <property type="entry name" value="PEPTIDASE_A1"/>
    <property type="match status" value="2"/>
</dbReference>
<dbReference type="SUPFAM" id="SSF50630">
    <property type="entry name" value="Acid proteases"/>
    <property type="match status" value="2"/>
</dbReference>
<dbReference type="Gene3D" id="2.40.70.10">
    <property type="entry name" value="Acid Proteases"/>
    <property type="match status" value="2"/>
</dbReference>
<accession>A0ABP0SC84</accession>
<reference evidence="2 3" key="1">
    <citation type="submission" date="2024-02" db="EMBL/GenBank/DDBJ databases">
        <authorList>
            <person name="Chen Y."/>
            <person name="Shah S."/>
            <person name="Dougan E. K."/>
            <person name="Thang M."/>
            <person name="Chan C."/>
        </authorList>
    </citation>
    <scope>NUCLEOTIDE SEQUENCE [LARGE SCALE GENOMIC DNA]</scope>
</reference>
<evidence type="ECO:0000259" key="1">
    <source>
        <dbReference type="PROSITE" id="PS51767"/>
    </source>
</evidence>
<keyword evidence="3" id="KW-1185">Reference proteome</keyword>
<sequence length="644" mass="68918">MTVSANISMLGLEDAAEAEDEETMIELLQAAQSREGPLMLVVGKPAWASVAAGLELRRKPFLVDSSVSQSAAACHCALTAQTRGAAIVLLAVLGVVSEEVCDGSGCDETSYLQLQHQMNATKTSRLAQTRTVMGESLYWQGYGMQLWSYFIGILGHDDVTFGGVTAPARVGMNMIGNAPLGNMYQSVTTDAGILGLLPGCFSGQCRGKSDFDDLMTTMAQQGKIDRAFTMCFDDSAEGGGMLYLGKPSKLPATAQKIPMPPLDGNMAMYSPLASFNDHEDVQFYYNSKQIGTQKAKDWNYYMGQGYGFSDTGTPGFMMAPSLWSAVVEGLKQAISADASCQRVWGYSLQSLSGYYASDVTVSKAAADCATQYLGDFVVKLGPDSSFSVSKKSFFYETEPCSGKFKISWGSSGGDYMLLGTSFNYGKTILYDTSDLSKPQLVMLGSADGCKVNYGAANTKPIPMKGVAGQVLGMDGTITAQLSIGTPAQTVDVQLDTGSQKLMGIHQACRNLGDCFLVQPEGGGRVSVFQGPDYHTSQCQEQIGTMDRILSQENCQGGGDGRMLCSCSSQEECMKLVLKTAAENLVPNKICAITRKMCGAQVSFHPEYSSSFSLLGEEERKTRCKEERLEASLGPMSIGGSAYVL</sequence>
<comment type="caution">
    <text evidence="2">The sequence shown here is derived from an EMBL/GenBank/DDBJ whole genome shotgun (WGS) entry which is preliminary data.</text>
</comment>
<dbReference type="InterPro" id="IPR021109">
    <property type="entry name" value="Peptidase_aspartic_dom_sf"/>
</dbReference>
<evidence type="ECO:0000313" key="2">
    <source>
        <dbReference type="EMBL" id="CAK9109972.1"/>
    </source>
</evidence>
<dbReference type="Pfam" id="PF00026">
    <property type="entry name" value="Asp"/>
    <property type="match status" value="1"/>
</dbReference>
<gene>
    <name evidence="2" type="ORF">CCMP2556_LOCUS51159</name>
</gene>
<feature type="domain" description="Peptidase A1" evidence="1">
    <location>
        <begin position="477"/>
        <end position="644"/>
    </location>
</feature>
<dbReference type="Proteomes" id="UP001642484">
    <property type="component" value="Unassembled WGS sequence"/>
</dbReference>
<dbReference type="InterPro" id="IPR033121">
    <property type="entry name" value="PEPTIDASE_A1"/>
</dbReference>
<name>A0ABP0SC84_9DINO</name>
<proteinExistence type="predicted"/>
<feature type="domain" description="Peptidase A1" evidence="1">
    <location>
        <begin position="46"/>
        <end position="443"/>
    </location>
</feature>
<dbReference type="EMBL" id="CAXAMN010027306">
    <property type="protein sequence ID" value="CAK9109972.1"/>
    <property type="molecule type" value="Genomic_DNA"/>
</dbReference>
<evidence type="ECO:0000313" key="3">
    <source>
        <dbReference type="Proteomes" id="UP001642484"/>
    </source>
</evidence>
<protein>
    <recommendedName>
        <fullName evidence="1">Peptidase A1 domain-containing protein</fullName>
    </recommendedName>
</protein>
<organism evidence="2 3">
    <name type="scientific">Durusdinium trenchii</name>
    <dbReference type="NCBI Taxonomy" id="1381693"/>
    <lineage>
        <taxon>Eukaryota</taxon>
        <taxon>Sar</taxon>
        <taxon>Alveolata</taxon>
        <taxon>Dinophyceae</taxon>
        <taxon>Suessiales</taxon>
        <taxon>Symbiodiniaceae</taxon>
        <taxon>Durusdinium</taxon>
    </lineage>
</organism>